<dbReference type="Pfam" id="PF00561">
    <property type="entry name" value="Abhydrolase_1"/>
    <property type="match status" value="1"/>
</dbReference>
<dbReference type="InterPro" id="IPR000073">
    <property type="entry name" value="AB_hydrolase_1"/>
</dbReference>
<accession>A0A7G5C6X3</accession>
<dbReference type="Gene3D" id="3.40.50.1820">
    <property type="entry name" value="alpha/beta hydrolase"/>
    <property type="match status" value="1"/>
</dbReference>
<name>A0A7G5C6X3_9BACL</name>
<gene>
    <name evidence="3" type="ORF">FPL14_09435</name>
</gene>
<dbReference type="AlphaFoldDB" id="A0A7G5C6X3"/>
<organism evidence="3 4">
    <name type="scientific">Cohnella cholangitidis</name>
    <dbReference type="NCBI Taxonomy" id="2598458"/>
    <lineage>
        <taxon>Bacteria</taxon>
        <taxon>Bacillati</taxon>
        <taxon>Bacillota</taxon>
        <taxon>Bacilli</taxon>
        <taxon>Bacillales</taxon>
        <taxon>Paenibacillaceae</taxon>
        <taxon>Cohnella</taxon>
    </lineage>
</organism>
<evidence type="ECO:0000313" key="4">
    <source>
        <dbReference type="Proteomes" id="UP000515679"/>
    </source>
</evidence>
<dbReference type="InterPro" id="IPR029058">
    <property type="entry name" value="AB_hydrolase_fold"/>
</dbReference>
<keyword evidence="1" id="KW-0812">Transmembrane</keyword>
<keyword evidence="4" id="KW-1185">Reference proteome</keyword>
<keyword evidence="1" id="KW-1133">Transmembrane helix</keyword>
<dbReference type="PANTHER" id="PTHR12277">
    <property type="entry name" value="ALPHA/BETA HYDROLASE DOMAIN-CONTAINING PROTEIN"/>
    <property type="match status" value="1"/>
</dbReference>
<keyword evidence="3" id="KW-0378">Hydrolase</keyword>
<evidence type="ECO:0000256" key="1">
    <source>
        <dbReference type="SAM" id="Phobius"/>
    </source>
</evidence>
<sequence length="353" mass="38676">MSTPLPLVGSGAAFPVPVQPSERGWIQKLGRLSLNLAFVVFCLLVMLFVAFHAYAAWALSHPPVAPLSSNPMLAKNLAYSEVTFASADNRTLVDGWWIPAETSQKTVVLSHGYGANREEFWVPMYDLADLLHGMNYNVLMFDYGFASKTHATPATGGRIESQQLLGAIQFAREQGSQELIVWGFSMGAGTALQAALQTAPVDAMILDSTFLPDDETIYYNISNYVNLPRYPSLSLIRKFFPLMSGTRLEQIPAAQVQTTAFDFPIFLIHGTADDKAPVYLSENVAKAQTNSLSQLWIVPDAIHEMIYRTHTEEYVQRMTVFLDSVHSGVLAKLPATESGSSIIPAQTVVPASA</sequence>
<evidence type="ECO:0000259" key="2">
    <source>
        <dbReference type="Pfam" id="PF00561"/>
    </source>
</evidence>
<dbReference type="Proteomes" id="UP000515679">
    <property type="component" value="Chromosome"/>
</dbReference>
<dbReference type="SUPFAM" id="SSF53474">
    <property type="entry name" value="alpha/beta-Hydrolases"/>
    <property type="match status" value="1"/>
</dbReference>
<evidence type="ECO:0000313" key="3">
    <source>
        <dbReference type="EMBL" id="QMV44957.1"/>
    </source>
</evidence>
<dbReference type="KEGG" id="cchl:FPL14_09435"/>
<dbReference type="GO" id="GO:0016787">
    <property type="term" value="F:hydrolase activity"/>
    <property type="evidence" value="ECO:0007669"/>
    <property type="project" value="UniProtKB-KW"/>
</dbReference>
<feature type="domain" description="AB hydrolase-1" evidence="2">
    <location>
        <begin position="106"/>
        <end position="215"/>
    </location>
</feature>
<feature type="transmembrane region" description="Helical" evidence="1">
    <location>
        <begin position="32"/>
        <end position="57"/>
    </location>
</feature>
<dbReference type="EMBL" id="CP041969">
    <property type="protein sequence ID" value="QMV44957.1"/>
    <property type="molecule type" value="Genomic_DNA"/>
</dbReference>
<keyword evidence="1" id="KW-0472">Membrane</keyword>
<proteinExistence type="predicted"/>
<protein>
    <submittedName>
        <fullName evidence="3">Alpha/beta hydrolase</fullName>
    </submittedName>
</protein>
<reference evidence="3 4" key="1">
    <citation type="submission" date="2019-07" db="EMBL/GenBank/DDBJ databases">
        <authorList>
            <person name="Kim J.K."/>
            <person name="Cheong H.-M."/>
            <person name="Choi Y."/>
            <person name="Hwang K.J."/>
            <person name="Lee S."/>
            <person name="Choi C."/>
        </authorList>
    </citation>
    <scope>NUCLEOTIDE SEQUENCE [LARGE SCALE GENOMIC DNA]</scope>
    <source>
        <strain evidence="3 4">KS 22</strain>
    </source>
</reference>